<comment type="catalytic activity">
    <reaction evidence="9 10">
        <text>tRNA(Gly) + glycine + ATP = glycyl-tRNA(Gly) + AMP + diphosphate</text>
        <dbReference type="Rhea" id="RHEA:16013"/>
        <dbReference type="Rhea" id="RHEA-COMP:9664"/>
        <dbReference type="Rhea" id="RHEA-COMP:9683"/>
        <dbReference type="ChEBI" id="CHEBI:30616"/>
        <dbReference type="ChEBI" id="CHEBI:33019"/>
        <dbReference type="ChEBI" id="CHEBI:57305"/>
        <dbReference type="ChEBI" id="CHEBI:78442"/>
        <dbReference type="ChEBI" id="CHEBI:78522"/>
        <dbReference type="ChEBI" id="CHEBI:456215"/>
        <dbReference type="EC" id="6.1.1.14"/>
    </reaction>
</comment>
<dbReference type="PANTHER" id="PTHR30075:SF2">
    <property type="entry name" value="GLYCINE--TRNA LIGASE, CHLOROPLASTIC_MITOCHONDRIAL 2"/>
    <property type="match status" value="1"/>
</dbReference>
<accession>A0A7V6DPS1</accession>
<dbReference type="EC" id="6.1.1.14" evidence="10"/>
<dbReference type="GO" id="GO:0005829">
    <property type="term" value="C:cytosol"/>
    <property type="evidence" value="ECO:0007669"/>
    <property type="project" value="TreeGrafter"/>
</dbReference>
<comment type="subcellular location">
    <subcellularLocation>
        <location evidence="1 10">Cytoplasm</location>
    </subcellularLocation>
</comment>
<dbReference type="Pfam" id="PF02092">
    <property type="entry name" value="tRNA_synt_2f"/>
    <property type="match status" value="1"/>
</dbReference>
<keyword evidence="5 10" id="KW-0547">Nucleotide-binding</keyword>
<dbReference type="GO" id="GO:0006426">
    <property type="term" value="P:glycyl-tRNA aminoacylation"/>
    <property type="evidence" value="ECO:0007669"/>
    <property type="project" value="UniProtKB-UniRule"/>
</dbReference>
<evidence type="ECO:0000259" key="11">
    <source>
        <dbReference type="Pfam" id="PF05746"/>
    </source>
</evidence>
<dbReference type="AlphaFoldDB" id="A0A7V6DPS1"/>
<dbReference type="PROSITE" id="PS50861">
    <property type="entry name" value="AA_TRNA_LIGASE_II_GLYAB"/>
    <property type="match status" value="1"/>
</dbReference>
<evidence type="ECO:0000256" key="2">
    <source>
        <dbReference type="ARBA" id="ARBA00008226"/>
    </source>
</evidence>
<comment type="similarity">
    <text evidence="2 10">Belongs to the class-II aminoacyl-tRNA synthetase family.</text>
</comment>
<dbReference type="InterPro" id="IPR008909">
    <property type="entry name" value="DALR_anticod-bd"/>
</dbReference>
<dbReference type="NCBIfam" id="TIGR00211">
    <property type="entry name" value="glyS"/>
    <property type="match status" value="1"/>
</dbReference>
<dbReference type="GO" id="GO:0004820">
    <property type="term" value="F:glycine-tRNA ligase activity"/>
    <property type="evidence" value="ECO:0007669"/>
    <property type="project" value="UniProtKB-UniRule"/>
</dbReference>
<dbReference type="GO" id="GO:0006420">
    <property type="term" value="P:arginyl-tRNA aminoacylation"/>
    <property type="evidence" value="ECO:0007669"/>
    <property type="project" value="InterPro"/>
</dbReference>
<evidence type="ECO:0000256" key="5">
    <source>
        <dbReference type="ARBA" id="ARBA00022741"/>
    </source>
</evidence>
<evidence type="ECO:0000313" key="12">
    <source>
        <dbReference type="EMBL" id="HHS29454.1"/>
    </source>
</evidence>
<comment type="subunit">
    <text evidence="10">Tetramer of two alpha and two beta subunits.</text>
</comment>
<dbReference type="EMBL" id="DTGR01000115">
    <property type="protein sequence ID" value="HHS29454.1"/>
    <property type="molecule type" value="Genomic_DNA"/>
</dbReference>
<sequence>MMGKEFLLEIGTEEIPARFLPPVLEEMAAAFRKKLTQERIDVGEIVTWGTPRRLALVAQDLAEMQTEVSQEIIGPPKAVAYSADGKPTKALEGFAKAQGVAVAELSEVETPRGVYLAVKRRTPGQPAIERLKEILPEFILGLSFPKSMRWGSGKITFARPIHWILARFAGQVVPCTLGDVVSGGVTYGHRFLGPEPLEVPDAASYVTALRAAHVIVNPAERKNLLEKELNEAAAKVGGEVVPNPGLLEENTFLVEFPSVVCGHFEERFLELPEEVLITSMREHQRYFSLRGKDGRLLPHFIAVNNTLTRNPDVVRQGHEKVLRARLSDAMYFYQVDKKIPLKDRVEELKGVVFHSSLGTSYEKMQRFKALALFLGANITTDAGDLLAVAPEIIERAATLCKADIVTEMVGEFPSLQGAMGRQYAKISGEDPEVAEALFSHYLPRHADDILPEDLVGTIVGLADRLDTICGIFGVGLVPTGAADPYGLRRHALAVIRILRHHRLHLDLPAAVDNGLSRLHGIISRTPEETRADVLDFFKTRLQHLFLSEGYDNETVAAVLASSGRDVVEAADKIKALEEIRQSPDFPALAMAFKRVINISHGVEPEKLDESLFAYQAEKDLFKAADIMKKEVETALEHRDYAAAFLALAKLKQPVDAFFDNVLVMAEDPRIKKNRLGLLACISETFLRMADFSKIAA</sequence>
<organism evidence="12">
    <name type="scientific">Desulfobacca acetoxidans</name>
    <dbReference type="NCBI Taxonomy" id="60893"/>
    <lineage>
        <taxon>Bacteria</taxon>
        <taxon>Pseudomonadati</taxon>
        <taxon>Thermodesulfobacteriota</taxon>
        <taxon>Desulfobaccia</taxon>
        <taxon>Desulfobaccales</taxon>
        <taxon>Desulfobaccaceae</taxon>
        <taxon>Desulfobacca</taxon>
    </lineage>
</organism>
<dbReference type="InterPro" id="IPR006194">
    <property type="entry name" value="Gly-tRNA-synth_heterodimer"/>
</dbReference>
<dbReference type="GO" id="GO:0004814">
    <property type="term" value="F:arginine-tRNA ligase activity"/>
    <property type="evidence" value="ECO:0007669"/>
    <property type="project" value="InterPro"/>
</dbReference>
<dbReference type="Pfam" id="PF05746">
    <property type="entry name" value="DALR_1"/>
    <property type="match status" value="1"/>
</dbReference>
<dbReference type="InterPro" id="IPR015944">
    <property type="entry name" value="Gly-tRNA-synth_bsu"/>
</dbReference>
<dbReference type="SUPFAM" id="SSF109604">
    <property type="entry name" value="HD-domain/PDEase-like"/>
    <property type="match status" value="1"/>
</dbReference>
<keyword evidence="7 10" id="KW-0648">Protein biosynthesis</keyword>
<dbReference type="GO" id="GO:0005524">
    <property type="term" value="F:ATP binding"/>
    <property type="evidence" value="ECO:0007669"/>
    <property type="project" value="UniProtKB-UniRule"/>
</dbReference>
<feature type="domain" description="DALR anticodon binding" evidence="11">
    <location>
        <begin position="592"/>
        <end position="685"/>
    </location>
</feature>
<evidence type="ECO:0000256" key="6">
    <source>
        <dbReference type="ARBA" id="ARBA00022840"/>
    </source>
</evidence>
<evidence type="ECO:0000256" key="8">
    <source>
        <dbReference type="ARBA" id="ARBA00023146"/>
    </source>
</evidence>
<evidence type="ECO:0000256" key="4">
    <source>
        <dbReference type="ARBA" id="ARBA00022598"/>
    </source>
</evidence>
<protein>
    <recommendedName>
        <fullName evidence="10">Glycine--tRNA ligase beta subunit</fullName>
        <ecNumber evidence="10">6.1.1.14</ecNumber>
    </recommendedName>
    <alternativeName>
        <fullName evidence="10">Glycyl-tRNA synthetase beta subunit</fullName>
        <shortName evidence="10">GlyRS</shortName>
    </alternativeName>
</protein>
<dbReference type="PANTHER" id="PTHR30075">
    <property type="entry name" value="GLYCYL-TRNA SYNTHETASE"/>
    <property type="match status" value="1"/>
</dbReference>
<evidence type="ECO:0000256" key="3">
    <source>
        <dbReference type="ARBA" id="ARBA00022490"/>
    </source>
</evidence>
<comment type="caution">
    <text evidence="12">The sequence shown here is derived from an EMBL/GenBank/DDBJ whole genome shotgun (WGS) entry which is preliminary data.</text>
</comment>
<keyword evidence="3 10" id="KW-0963">Cytoplasm</keyword>
<proteinExistence type="inferred from homology"/>
<keyword evidence="8 10" id="KW-0030">Aminoacyl-tRNA synthetase</keyword>
<evidence type="ECO:0000256" key="9">
    <source>
        <dbReference type="ARBA" id="ARBA00047937"/>
    </source>
</evidence>
<evidence type="ECO:0000256" key="10">
    <source>
        <dbReference type="HAMAP-Rule" id="MF_00255"/>
    </source>
</evidence>
<reference evidence="12" key="1">
    <citation type="journal article" date="2020" name="mSystems">
        <title>Genome- and Community-Level Interaction Insights into Carbon Utilization and Element Cycling Functions of Hydrothermarchaeota in Hydrothermal Sediment.</title>
        <authorList>
            <person name="Zhou Z."/>
            <person name="Liu Y."/>
            <person name="Xu W."/>
            <person name="Pan J."/>
            <person name="Luo Z.H."/>
            <person name="Li M."/>
        </authorList>
    </citation>
    <scope>NUCLEOTIDE SEQUENCE [LARGE SCALE GENOMIC DNA]</scope>
    <source>
        <strain evidence="12">SpSt-767</strain>
    </source>
</reference>
<dbReference type="PRINTS" id="PR01045">
    <property type="entry name" value="TRNASYNTHGB"/>
</dbReference>
<keyword evidence="6 10" id="KW-0067">ATP-binding</keyword>
<dbReference type="HAMAP" id="MF_00255">
    <property type="entry name" value="Gly_tRNA_synth_beta"/>
    <property type="match status" value="1"/>
</dbReference>
<evidence type="ECO:0000256" key="7">
    <source>
        <dbReference type="ARBA" id="ARBA00022917"/>
    </source>
</evidence>
<keyword evidence="4 10" id="KW-0436">Ligase</keyword>
<evidence type="ECO:0000256" key="1">
    <source>
        <dbReference type="ARBA" id="ARBA00004496"/>
    </source>
</evidence>
<name>A0A7V6DPS1_9BACT</name>
<gene>
    <name evidence="10" type="primary">glyS</name>
    <name evidence="12" type="ORF">ENV52_07115</name>
</gene>